<evidence type="ECO:0000256" key="5">
    <source>
        <dbReference type="ARBA" id="ARBA00022967"/>
    </source>
</evidence>
<dbReference type="SMART" id="SM00382">
    <property type="entry name" value="AAA"/>
    <property type="match status" value="1"/>
</dbReference>
<keyword evidence="3" id="KW-0547">Nucleotide-binding</keyword>
<dbReference type="AlphaFoldDB" id="A0A2V2YRP9"/>
<dbReference type="InterPro" id="IPR017871">
    <property type="entry name" value="ABC_transporter-like_CS"/>
</dbReference>
<dbReference type="PANTHER" id="PTHR43166">
    <property type="entry name" value="AMINO ACID IMPORT ATP-BINDING PROTEIN"/>
    <property type="match status" value="1"/>
</dbReference>
<evidence type="ECO:0000313" key="8">
    <source>
        <dbReference type="EMBL" id="PWW00727.1"/>
    </source>
</evidence>
<dbReference type="Gene3D" id="3.40.50.300">
    <property type="entry name" value="P-loop containing nucleotide triphosphate hydrolases"/>
    <property type="match status" value="1"/>
</dbReference>
<proteinExistence type="predicted"/>
<reference evidence="8 9" key="1">
    <citation type="submission" date="2018-05" db="EMBL/GenBank/DDBJ databases">
        <title>Genomic Encyclopedia of Type Strains, Phase III (KMG-III): the genomes of soil and plant-associated and newly described type strains.</title>
        <authorList>
            <person name="Whitman W."/>
        </authorList>
    </citation>
    <scope>NUCLEOTIDE SEQUENCE [LARGE SCALE GENOMIC DNA]</scope>
    <source>
        <strain evidence="8 9">CECT 5696</strain>
    </source>
</reference>
<dbReference type="PROSITE" id="PS00211">
    <property type="entry name" value="ABC_TRANSPORTER_1"/>
    <property type="match status" value="1"/>
</dbReference>
<evidence type="ECO:0000256" key="3">
    <source>
        <dbReference type="ARBA" id="ARBA00022741"/>
    </source>
</evidence>
<evidence type="ECO:0000256" key="6">
    <source>
        <dbReference type="ARBA" id="ARBA00023136"/>
    </source>
</evidence>
<dbReference type="Pfam" id="PF00005">
    <property type="entry name" value="ABC_tran"/>
    <property type="match status" value="1"/>
</dbReference>
<evidence type="ECO:0000313" key="9">
    <source>
        <dbReference type="Proteomes" id="UP000246635"/>
    </source>
</evidence>
<evidence type="ECO:0000256" key="1">
    <source>
        <dbReference type="ARBA" id="ARBA00022448"/>
    </source>
</evidence>
<protein>
    <submittedName>
        <fullName evidence="8">Phosphonate transport system ATP-binding protein</fullName>
    </submittedName>
</protein>
<name>A0A2V2YRP9_9BACL</name>
<gene>
    <name evidence="8" type="ORF">DFQ01_11280</name>
</gene>
<dbReference type="Proteomes" id="UP000246635">
    <property type="component" value="Unassembled WGS sequence"/>
</dbReference>
<evidence type="ECO:0000259" key="7">
    <source>
        <dbReference type="PROSITE" id="PS50893"/>
    </source>
</evidence>
<keyword evidence="1" id="KW-0813">Transport</keyword>
<accession>A0A2V2YRP9</accession>
<keyword evidence="9" id="KW-1185">Reference proteome</keyword>
<dbReference type="RefSeq" id="WP_110044946.1">
    <property type="nucleotide sequence ID" value="NZ_CP054612.1"/>
</dbReference>
<keyword evidence="2" id="KW-1003">Cell membrane</keyword>
<dbReference type="PROSITE" id="PS50893">
    <property type="entry name" value="ABC_TRANSPORTER_2"/>
    <property type="match status" value="1"/>
</dbReference>
<dbReference type="EMBL" id="QGTQ01000012">
    <property type="protein sequence ID" value="PWW00727.1"/>
    <property type="molecule type" value="Genomic_DNA"/>
</dbReference>
<comment type="caution">
    <text evidence="8">The sequence shown here is derived from an EMBL/GenBank/DDBJ whole genome shotgun (WGS) entry which is preliminary data.</text>
</comment>
<dbReference type="InterPro" id="IPR050086">
    <property type="entry name" value="MetN_ABC_transporter-like"/>
</dbReference>
<dbReference type="GO" id="GO:0005524">
    <property type="term" value="F:ATP binding"/>
    <property type="evidence" value="ECO:0007669"/>
    <property type="project" value="UniProtKB-KW"/>
</dbReference>
<dbReference type="InterPro" id="IPR003439">
    <property type="entry name" value="ABC_transporter-like_ATP-bd"/>
</dbReference>
<dbReference type="PANTHER" id="PTHR43166:SF6">
    <property type="entry name" value="PHOSPHONATES IMPORT ATP-BINDING PROTEIN PHNC"/>
    <property type="match status" value="1"/>
</dbReference>
<dbReference type="InterPro" id="IPR027417">
    <property type="entry name" value="P-loop_NTPase"/>
</dbReference>
<evidence type="ECO:0000256" key="2">
    <source>
        <dbReference type="ARBA" id="ARBA00022475"/>
    </source>
</evidence>
<feature type="domain" description="ABC transporter" evidence="7">
    <location>
        <begin position="2"/>
        <end position="241"/>
    </location>
</feature>
<keyword evidence="4 8" id="KW-0067">ATP-binding</keyword>
<keyword evidence="5" id="KW-1278">Translocase</keyword>
<dbReference type="InterPro" id="IPR003593">
    <property type="entry name" value="AAA+_ATPase"/>
</dbReference>
<dbReference type="SUPFAM" id="SSF52540">
    <property type="entry name" value="P-loop containing nucleoside triphosphate hydrolases"/>
    <property type="match status" value="1"/>
</dbReference>
<organism evidence="8 9">
    <name type="scientific">Paenibacillus cellulosilyticus</name>
    <dbReference type="NCBI Taxonomy" id="375489"/>
    <lineage>
        <taxon>Bacteria</taxon>
        <taxon>Bacillati</taxon>
        <taxon>Bacillota</taxon>
        <taxon>Bacilli</taxon>
        <taxon>Bacillales</taxon>
        <taxon>Paenibacillaceae</taxon>
        <taxon>Paenibacillus</taxon>
    </lineage>
</organism>
<dbReference type="OrthoDB" id="9802264at2"/>
<sequence length="241" mass="26583">MIRVSHLTRQIPGGPKVLDDISFEIEPGEFVALKGGSGSGKTTLLRCLALREAWTKGTYEFDGKDVLGSALSGKVKVRREAAYLEESPILYKTKTALRNVIIGSVNQTPFWRRWTGMVRSDDYMGAMDTIEKLGLLDKAKLKAEKLSGGEKQRIAIARALVHGAKVILADEPVTGLDPHSADQVLSDLKKLCKEQGLIVIASLHQGDYAERFADRTLGLSVGKLLFDVKGRRLTEHEKRQL</sequence>
<evidence type="ECO:0000256" key="4">
    <source>
        <dbReference type="ARBA" id="ARBA00022840"/>
    </source>
</evidence>
<keyword evidence="6" id="KW-0472">Membrane</keyword>
<dbReference type="GO" id="GO:0016887">
    <property type="term" value="F:ATP hydrolysis activity"/>
    <property type="evidence" value="ECO:0007669"/>
    <property type="project" value="InterPro"/>
</dbReference>